<comment type="caution">
    <text evidence="1">The sequence shown here is derived from an EMBL/GenBank/DDBJ whole genome shotgun (WGS) entry which is preliminary data.</text>
</comment>
<sequence>MGPAIYLGLVIADPSVVAKLHEKHTITLEQVREAIQWPAKARTAEETHPEHGWRVVAIGTAACGDTVLATLLPVPTWAGTAADTWVVLTARWVR</sequence>
<reference evidence="1 2" key="1">
    <citation type="submission" date="2018-11" db="EMBL/GenBank/DDBJ databases">
        <authorList>
            <person name="Li F."/>
        </authorList>
    </citation>
    <scope>NUCLEOTIDE SEQUENCE [LARGE SCALE GENOMIC DNA]</scope>
    <source>
        <strain evidence="1 2">Gsoil 097</strain>
    </source>
</reference>
<evidence type="ECO:0000313" key="2">
    <source>
        <dbReference type="Proteomes" id="UP000267128"/>
    </source>
</evidence>
<dbReference type="RefSeq" id="WP_123225668.1">
    <property type="nucleotide sequence ID" value="NZ_RJSE01000001.1"/>
</dbReference>
<evidence type="ECO:0000313" key="1">
    <source>
        <dbReference type="EMBL" id="RNL66223.1"/>
    </source>
</evidence>
<keyword evidence="2" id="KW-1185">Reference proteome</keyword>
<dbReference type="AlphaFoldDB" id="A0A3N0CTE9"/>
<proteinExistence type="predicted"/>
<dbReference type="Proteomes" id="UP000267128">
    <property type="component" value="Unassembled WGS sequence"/>
</dbReference>
<organism evidence="1 2">
    <name type="scientific">Nocardioides marmoriginsengisoli</name>
    <dbReference type="NCBI Taxonomy" id="661483"/>
    <lineage>
        <taxon>Bacteria</taxon>
        <taxon>Bacillati</taxon>
        <taxon>Actinomycetota</taxon>
        <taxon>Actinomycetes</taxon>
        <taxon>Propionibacteriales</taxon>
        <taxon>Nocardioidaceae</taxon>
        <taxon>Nocardioides</taxon>
    </lineage>
</organism>
<name>A0A3N0CTE9_9ACTN</name>
<accession>A0A3N0CTE9</accession>
<dbReference type="EMBL" id="RJSE01000001">
    <property type="protein sequence ID" value="RNL66223.1"/>
    <property type="molecule type" value="Genomic_DNA"/>
</dbReference>
<evidence type="ECO:0008006" key="3">
    <source>
        <dbReference type="Google" id="ProtNLM"/>
    </source>
</evidence>
<gene>
    <name evidence="1" type="ORF">EFK50_00945</name>
</gene>
<protein>
    <recommendedName>
        <fullName evidence="3">DUF4258 domain-containing protein</fullName>
    </recommendedName>
</protein>